<feature type="signal peptide" evidence="1">
    <location>
        <begin position="1"/>
        <end position="21"/>
    </location>
</feature>
<keyword evidence="1" id="KW-0732">Signal</keyword>
<dbReference type="SMART" id="SM00567">
    <property type="entry name" value="EZ_HEAT"/>
    <property type="match status" value="3"/>
</dbReference>
<feature type="chain" id="PRO_5040859543" evidence="1">
    <location>
        <begin position="22"/>
        <end position="286"/>
    </location>
</feature>
<sequence length="286" mass="31075">MQAIKTFATAALLLVATPAWADAPTLLSPETRNRCMQTLRDGLTSDQFWPSMHAAEALTLAGYGEEVRSALTPKLPNVQDAQHRCGVARELFRAGDESAVATLWEVLGSDDPYGHNHACESLFKIRQMGDGKLLRQHLADETLPIKQLLAAAALAQHGDSEAKLRIHDFLIGDDDNMARLAAWTMAVSGDSSDLAALRERAKSITNPQHLVYFHAALARFGDADGKTALQADLKHEDPMVRVYAAEFCGHSNISAALPVLTELLEDENLDVRIRAAQALTMLGTNA</sequence>
<keyword evidence="3" id="KW-1185">Reference proteome</keyword>
<dbReference type="InterPro" id="IPR011989">
    <property type="entry name" value="ARM-like"/>
</dbReference>
<evidence type="ECO:0000313" key="3">
    <source>
        <dbReference type="Proteomes" id="UP001139103"/>
    </source>
</evidence>
<evidence type="ECO:0000313" key="2">
    <source>
        <dbReference type="EMBL" id="MCC9631145.1"/>
    </source>
</evidence>
<proteinExistence type="predicted"/>
<name>A0A9X1MRQ1_9BACT</name>
<reference evidence="2" key="1">
    <citation type="submission" date="2021-11" db="EMBL/GenBank/DDBJ databases">
        <title>Genome sequence.</title>
        <authorList>
            <person name="Sun Q."/>
        </authorList>
    </citation>
    <scope>NUCLEOTIDE SEQUENCE</scope>
    <source>
        <strain evidence="2">JC732</strain>
    </source>
</reference>
<dbReference type="Gene3D" id="1.25.10.10">
    <property type="entry name" value="Leucine-rich Repeat Variant"/>
    <property type="match status" value="2"/>
</dbReference>
<dbReference type="SUPFAM" id="SSF48371">
    <property type="entry name" value="ARM repeat"/>
    <property type="match status" value="2"/>
</dbReference>
<dbReference type="EMBL" id="JAJKFT010000010">
    <property type="protein sequence ID" value="MCC9631145.1"/>
    <property type="molecule type" value="Genomic_DNA"/>
</dbReference>
<accession>A0A9X1MRQ1</accession>
<dbReference type="AlphaFoldDB" id="A0A9X1MRQ1"/>
<comment type="caution">
    <text evidence="2">The sequence shown here is derived from an EMBL/GenBank/DDBJ whole genome shotgun (WGS) entry which is preliminary data.</text>
</comment>
<dbReference type="InterPro" id="IPR021133">
    <property type="entry name" value="HEAT_type_2"/>
</dbReference>
<dbReference type="InterPro" id="IPR016024">
    <property type="entry name" value="ARM-type_fold"/>
</dbReference>
<evidence type="ECO:0000256" key="1">
    <source>
        <dbReference type="SAM" id="SignalP"/>
    </source>
</evidence>
<protein>
    <submittedName>
        <fullName evidence="2">HEAT repeat domain-containing protein</fullName>
    </submittedName>
</protein>
<gene>
    <name evidence="2" type="ORF">LOC68_22360</name>
</gene>
<dbReference type="InterPro" id="IPR004155">
    <property type="entry name" value="PBS_lyase_HEAT"/>
</dbReference>
<dbReference type="Proteomes" id="UP001139103">
    <property type="component" value="Unassembled WGS sequence"/>
</dbReference>
<dbReference type="RefSeq" id="WP_230222864.1">
    <property type="nucleotide sequence ID" value="NZ_JAJKFT010000010.1"/>
</dbReference>
<dbReference type="Pfam" id="PF13646">
    <property type="entry name" value="HEAT_2"/>
    <property type="match status" value="1"/>
</dbReference>
<organism evidence="2 3">
    <name type="scientific">Blastopirellula sediminis</name>
    <dbReference type="NCBI Taxonomy" id="2894196"/>
    <lineage>
        <taxon>Bacteria</taxon>
        <taxon>Pseudomonadati</taxon>
        <taxon>Planctomycetota</taxon>
        <taxon>Planctomycetia</taxon>
        <taxon>Pirellulales</taxon>
        <taxon>Pirellulaceae</taxon>
        <taxon>Blastopirellula</taxon>
    </lineage>
</organism>
<dbReference type="PROSITE" id="PS50077">
    <property type="entry name" value="HEAT_REPEAT"/>
    <property type="match status" value="1"/>
</dbReference>